<reference evidence="1 2" key="2">
    <citation type="journal article" date="2010" name="Stand. Genomic Sci.">
        <title>Complete genome sequence of Desulfohalobium retbaense type strain (HR(100)).</title>
        <authorList>
            <person name="Spring S."/>
            <person name="Nolan M."/>
            <person name="Lapidus A."/>
            <person name="Glavina Del Rio T."/>
            <person name="Copeland A."/>
            <person name="Tice H."/>
            <person name="Cheng J.F."/>
            <person name="Lucas S."/>
            <person name="Land M."/>
            <person name="Chen F."/>
            <person name="Bruce D."/>
            <person name="Goodwin L."/>
            <person name="Pitluck S."/>
            <person name="Ivanova N."/>
            <person name="Mavromatis K."/>
            <person name="Mikhailova N."/>
            <person name="Pati A."/>
            <person name="Chen A."/>
            <person name="Palaniappan K."/>
            <person name="Hauser L."/>
            <person name="Chang Y.J."/>
            <person name="Jeffries C.D."/>
            <person name="Munk C."/>
            <person name="Kiss H."/>
            <person name="Chain P."/>
            <person name="Han C."/>
            <person name="Brettin T."/>
            <person name="Detter J.C."/>
            <person name="Schuler E."/>
            <person name="Goker M."/>
            <person name="Rohde M."/>
            <person name="Bristow J."/>
            <person name="Eisen J.A."/>
            <person name="Markowitz V."/>
            <person name="Hugenholtz P."/>
            <person name="Kyrpides N.C."/>
            <person name="Klenk H.P."/>
        </authorList>
    </citation>
    <scope>NUCLEOTIDE SEQUENCE [LARGE SCALE GENOMIC DNA]</scope>
    <source>
        <strain evidence="2">ATCC 49802 / DSM 20745 / S 6022</strain>
    </source>
</reference>
<dbReference type="PANTHER" id="PTHR12993:SF28">
    <property type="entry name" value="LMBE FAMILY PROTEIN"/>
    <property type="match status" value="1"/>
</dbReference>
<dbReference type="InParanoid" id="D1C6K0"/>
<dbReference type="Pfam" id="PF02585">
    <property type="entry name" value="PIG-L"/>
    <property type="match status" value="1"/>
</dbReference>
<dbReference type="EMBL" id="CP001823">
    <property type="protein sequence ID" value="ACZ39625.1"/>
    <property type="molecule type" value="Genomic_DNA"/>
</dbReference>
<dbReference type="AlphaFoldDB" id="D1C6K0"/>
<organism evidence="1 2">
    <name type="scientific">Sphaerobacter thermophilus (strain ATCC 49802 / DSM 20745 / KCCM 41009 / NCIMB 13125 / S 6022)</name>
    <dbReference type="NCBI Taxonomy" id="479434"/>
    <lineage>
        <taxon>Bacteria</taxon>
        <taxon>Pseudomonadati</taxon>
        <taxon>Thermomicrobiota</taxon>
        <taxon>Thermomicrobia</taxon>
        <taxon>Sphaerobacterales</taxon>
        <taxon>Sphaerobacterineae</taxon>
        <taxon>Sphaerobacteraceae</taxon>
        <taxon>Sphaerobacter</taxon>
    </lineage>
</organism>
<keyword evidence="2" id="KW-1185">Reference proteome</keyword>
<dbReference type="STRING" id="479434.Sthe_2201"/>
<gene>
    <name evidence="1" type="ordered locus">Sthe_2201</name>
</gene>
<dbReference type="RefSeq" id="WP_012872671.1">
    <property type="nucleotide sequence ID" value="NC_013523.1"/>
</dbReference>
<evidence type="ECO:0000313" key="1">
    <source>
        <dbReference type="EMBL" id="ACZ39625.1"/>
    </source>
</evidence>
<dbReference type="SUPFAM" id="SSF102588">
    <property type="entry name" value="LmbE-like"/>
    <property type="match status" value="1"/>
</dbReference>
<dbReference type="GO" id="GO:0016811">
    <property type="term" value="F:hydrolase activity, acting on carbon-nitrogen (but not peptide) bonds, in linear amides"/>
    <property type="evidence" value="ECO:0007669"/>
    <property type="project" value="TreeGrafter"/>
</dbReference>
<sequence>MTSDSETRQAPQRVLVVMAHPDDPDFICAGTIARWVAEGSEIVYVLGTSGDKGSDDPEMTPERLVQIREQEQREAARALGVKEVEFLGFRDAELLPDLNLRRAITRMIRKYRPDAVICQDPSARWQGQWYIQHPDHIAMGEATLAAVYPAARDRLTFAELLEEGLEPHKVREVYLAGVAEPDFWVDITDWFDAKVAALSAHKSQMGDWDFATILRQWAQDTAAQARFHRFPGSERMVLAEAFKYFTLD</sequence>
<protein>
    <submittedName>
        <fullName evidence="1">LmbE family protein</fullName>
    </submittedName>
</protein>
<dbReference type="FunCoup" id="D1C6K0">
    <property type="interactions" value="53"/>
</dbReference>
<dbReference type="InterPro" id="IPR024078">
    <property type="entry name" value="LmbE-like_dom_sf"/>
</dbReference>
<dbReference type="eggNOG" id="COG2120">
    <property type="taxonomic scope" value="Bacteria"/>
</dbReference>
<proteinExistence type="predicted"/>
<dbReference type="OrthoDB" id="9815144at2"/>
<dbReference type="Proteomes" id="UP000002027">
    <property type="component" value="Chromosome 1"/>
</dbReference>
<dbReference type="PANTHER" id="PTHR12993">
    <property type="entry name" value="N-ACETYLGLUCOSAMINYL-PHOSPHATIDYLINOSITOL DE-N-ACETYLASE-RELATED"/>
    <property type="match status" value="1"/>
</dbReference>
<dbReference type="KEGG" id="sti:Sthe_2201"/>
<accession>D1C6K0</accession>
<dbReference type="HOGENOM" id="CLU_049311_3_2_0"/>
<dbReference type="InterPro" id="IPR003737">
    <property type="entry name" value="GlcNAc_PI_deacetylase-related"/>
</dbReference>
<reference evidence="2" key="1">
    <citation type="submission" date="2009-11" db="EMBL/GenBank/DDBJ databases">
        <title>The complete chromosome 1 of Sphaerobacter thermophilus DSM 20745.</title>
        <authorList>
            <person name="Lucas S."/>
            <person name="Copeland A."/>
            <person name="Lapidus A."/>
            <person name="Glavina del Rio T."/>
            <person name="Dalin E."/>
            <person name="Tice H."/>
            <person name="Bruce D."/>
            <person name="Goodwin L."/>
            <person name="Pitluck S."/>
            <person name="Kyrpides N."/>
            <person name="Mavromatis K."/>
            <person name="Ivanova N."/>
            <person name="Mikhailova N."/>
            <person name="LaButti K.M."/>
            <person name="Clum A."/>
            <person name="Sun H.I."/>
            <person name="Brettin T."/>
            <person name="Detter J.C."/>
            <person name="Han C."/>
            <person name="Larimer F."/>
            <person name="Land M."/>
            <person name="Hauser L."/>
            <person name="Markowitz V."/>
            <person name="Cheng J.F."/>
            <person name="Hugenholtz P."/>
            <person name="Woyke T."/>
            <person name="Wu D."/>
            <person name="Steenblock K."/>
            <person name="Schneider S."/>
            <person name="Pukall R."/>
            <person name="Goeker M."/>
            <person name="Klenk H.P."/>
            <person name="Eisen J.A."/>
        </authorList>
    </citation>
    <scope>NUCLEOTIDE SEQUENCE [LARGE SCALE GENOMIC DNA]</scope>
    <source>
        <strain evidence="2">ATCC 49802 / DSM 20745 / S 6022</strain>
    </source>
</reference>
<dbReference type="Gene3D" id="3.40.50.10320">
    <property type="entry name" value="LmbE-like"/>
    <property type="match status" value="1"/>
</dbReference>
<name>D1C6K0_SPHTD</name>
<evidence type="ECO:0000313" key="2">
    <source>
        <dbReference type="Proteomes" id="UP000002027"/>
    </source>
</evidence>